<dbReference type="EMBL" id="CP099419">
    <property type="protein sequence ID" value="USW50176.1"/>
    <property type="molecule type" value="Genomic_DNA"/>
</dbReference>
<feature type="compositionally biased region" description="Polar residues" evidence="1">
    <location>
        <begin position="26"/>
        <end position="60"/>
    </location>
</feature>
<name>A0A9Q9EFV4_9PEZI</name>
<feature type="compositionally biased region" description="Polar residues" evidence="1">
    <location>
        <begin position="160"/>
        <end position="172"/>
    </location>
</feature>
<dbReference type="Proteomes" id="UP001056384">
    <property type="component" value="Chromosome 2"/>
</dbReference>
<gene>
    <name evidence="2" type="ORF">Slin15195_G034950</name>
</gene>
<reference evidence="2" key="1">
    <citation type="submission" date="2022-06" db="EMBL/GenBank/DDBJ databases">
        <title>Complete genome sequences of two strains of the flax pathogen Septoria linicola.</title>
        <authorList>
            <person name="Lapalu N."/>
            <person name="Simon A."/>
            <person name="Demenou B."/>
            <person name="Paumier D."/>
            <person name="Guillot M.-P."/>
            <person name="Gout L."/>
            <person name="Valade R."/>
        </authorList>
    </citation>
    <scope>NUCLEOTIDE SEQUENCE</scope>
    <source>
        <strain evidence="2">SE15195</strain>
    </source>
</reference>
<protein>
    <submittedName>
        <fullName evidence="2">Uncharacterized protein</fullName>
    </submittedName>
</protein>
<organism evidence="2 3">
    <name type="scientific">Septoria linicola</name>
    <dbReference type="NCBI Taxonomy" id="215465"/>
    <lineage>
        <taxon>Eukaryota</taxon>
        <taxon>Fungi</taxon>
        <taxon>Dikarya</taxon>
        <taxon>Ascomycota</taxon>
        <taxon>Pezizomycotina</taxon>
        <taxon>Dothideomycetes</taxon>
        <taxon>Dothideomycetidae</taxon>
        <taxon>Mycosphaerellales</taxon>
        <taxon>Mycosphaerellaceae</taxon>
        <taxon>Septoria</taxon>
    </lineage>
</organism>
<keyword evidence="3" id="KW-1185">Reference proteome</keyword>
<dbReference type="OrthoDB" id="3630522at2759"/>
<evidence type="ECO:0000256" key="1">
    <source>
        <dbReference type="SAM" id="MobiDB-lite"/>
    </source>
</evidence>
<feature type="region of interest" description="Disordered" evidence="1">
    <location>
        <begin position="146"/>
        <end position="172"/>
    </location>
</feature>
<proteinExistence type="predicted"/>
<feature type="compositionally biased region" description="Basic residues" evidence="1">
    <location>
        <begin position="105"/>
        <end position="115"/>
    </location>
</feature>
<dbReference type="AlphaFoldDB" id="A0A9Q9EFV4"/>
<accession>A0A9Q9EFV4</accession>
<sequence>MSLDPIPVTEVPLKRKLTKSRLQRGDSGSSTYTTASESSRDMATQTNEEPTTATARSDQINVARMSGGASSAKSVKFDSTPPSVAYPARRESASPETEAELVHDKKGKAPKRPSFKRNLSSLWKLLDPPELTHNTGVLHNLVKADDDGHRRKKSADDTTLVETISSKQYKQR</sequence>
<evidence type="ECO:0000313" key="2">
    <source>
        <dbReference type="EMBL" id="USW50176.1"/>
    </source>
</evidence>
<evidence type="ECO:0000313" key="3">
    <source>
        <dbReference type="Proteomes" id="UP001056384"/>
    </source>
</evidence>
<feature type="region of interest" description="Disordered" evidence="1">
    <location>
        <begin position="1"/>
        <end position="115"/>
    </location>
</feature>